<sequence length="457" mass="50537">MTEPRQVLLGRVGSTPESPATLEEGEGAFRLYPEKAFESLRQVIPLPTDNGALALSADPQHAAADWSSRTLWGLREGQPFTVFSANMRVGTTLGMKPVYSAHSILWGAHVEDSSVEATAVRLRFSFPPTGWAEQGSVITAAGALSAWVEDNHVDGLEWRPSAPHSIDDFKGGFPQVFTTLFHLWTDKINKVTELQVCIEDVGWCELARIDDGGPVKHVSEPLLSLDSLTLDIVGQWLNRSDQLGPIPFMVFPGDLALQVEAFVVASALEGTHRRLHPDEVRRGLQEVPKAELKRAKKAAKKAGVEALDPSPEYVKDVEAAFAQAVGHVEELTFAERIEHIVGRVSEVAPGLLGPSSEGWIKSLRDIRNTQAHALTKHDDFNQAEVSLYYVMSRTGRWVLRIRLLQELVSDDQLGAALRRSSDFLHTLADIDEEKYWSDFSTYDAFQDANLKTIEEPS</sequence>
<comment type="caution">
    <text evidence="3">The sequence shown here is derived from an EMBL/GenBank/DDBJ whole genome shotgun (WGS) entry which is preliminary data.</text>
</comment>
<protein>
    <submittedName>
        <fullName evidence="3">HEPN domain-containing protein</fullName>
    </submittedName>
</protein>
<dbReference type="InterPro" id="IPR041229">
    <property type="entry name" value="HEPN_Apea"/>
</dbReference>
<dbReference type="Proteomes" id="UP001589766">
    <property type="component" value="Unassembled WGS sequence"/>
</dbReference>
<dbReference type="RefSeq" id="WP_159551481.1">
    <property type="nucleotide sequence ID" value="NZ_JBHLWH010000020.1"/>
</dbReference>
<reference evidence="3 4" key="1">
    <citation type="submission" date="2024-09" db="EMBL/GenBank/DDBJ databases">
        <authorList>
            <person name="Sun Q."/>
            <person name="Mori K."/>
        </authorList>
    </citation>
    <scope>NUCLEOTIDE SEQUENCE [LARGE SCALE GENOMIC DNA]</scope>
    <source>
        <strain evidence="3 4">CCM 7609</strain>
    </source>
</reference>
<keyword evidence="4" id="KW-1185">Reference proteome</keyword>
<evidence type="ECO:0000259" key="2">
    <source>
        <dbReference type="Pfam" id="PF18739"/>
    </source>
</evidence>
<name>A0ABV6F434_9MICC</name>
<gene>
    <name evidence="3" type="ORF">ACFFIO_07075</name>
</gene>
<feature type="domain" description="Apea-like HEPN" evidence="2">
    <location>
        <begin position="264"/>
        <end position="407"/>
    </location>
</feature>
<organism evidence="3 4">
    <name type="scientific">Citricoccus parietis</name>
    <dbReference type="NCBI Taxonomy" id="592307"/>
    <lineage>
        <taxon>Bacteria</taxon>
        <taxon>Bacillati</taxon>
        <taxon>Actinomycetota</taxon>
        <taxon>Actinomycetes</taxon>
        <taxon>Micrococcales</taxon>
        <taxon>Micrococcaceae</taxon>
        <taxon>Citricoccus</taxon>
    </lineage>
</organism>
<dbReference type="EMBL" id="JBHLWH010000020">
    <property type="protein sequence ID" value="MFC0248260.1"/>
    <property type="molecule type" value="Genomic_DNA"/>
</dbReference>
<evidence type="ECO:0000313" key="4">
    <source>
        <dbReference type="Proteomes" id="UP001589766"/>
    </source>
</evidence>
<proteinExistence type="predicted"/>
<evidence type="ECO:0000313" key="3">
    <source>
        <dbReference type="EMBL" id="MFC0248260.1"/>
    </source>
</evidence>
<evidence type="ECO:0000256" key="1">
    <source>
        <dbReference type="SAM" id="MobiDB-lite"/>
    </source>
</evidence>
<dbReference type="Pfam" id="PF18739">
    <property type="entry name" value="HEPN_Apea"/>
    <property type="match status" value="1"/>
</dbReference>
<accession>A0ABV6F434</accession>
<feature type="region of interest" description="Disordered" evidence="1">
    <location>
        <begin position="1"/>
        <end position="21"/>
    </location>
</feature>